<dbReference type="STRING" id="454194.PYK22_01640"/>
<evidence type="ECO:0000256" key="5">
    <source>
        <dbReference type="RuleBase" id="RU362116"/>
    </source>
</evidence>
<dbReference type="Pfam" id="PF22692">
    <property type="entry name" value="LlgE_F_G_D1"/>
    <property type="match status" value="1"/>
</dbReference>
<dbReference type="GO" id="GO:0071978">
    <property type="term" value="P:bacterial-type flagellum-dependent swarming motility"/>
    <property type="evidence" value="ECO:0007669"/>
    <property type="project" value="TreeGrafter"/>
</dbReference>
<dbReference type="Pfam" id="PF06429">
    <property type="entry name" value="Flg_bbr_C"/>
    <property type="match status" value="1"/>
</dbReference>
<keyword evidence="10" id="KW-0966">Cell projection</keyword>
<evidence type="ECO:0000313" key="10">
    <source>
        <dbReference type="EMBL" id="CDM65635.1"/>
    </source>
</evidence>
<evidence type="ECO:0000313" key="11">
    <source>
        <dbReference type="Proteomes" id="UP000031518"/>
    </source>
</evidence>
<feature type="domain" description="Flagellar hook protein FlgE/F/G-like D1" evidence="9">
    <location>
        <begin position="90"/>
        <end position="139"/>
    </location>
</feature>
<evidence type="ECO:0000259" key="6">
    <source>
        <dbReference type="Pfam" id="PF00460"/>
    </source>
</evidence>
<dbReference type="InterPro" id="IPR037058">
    <property type="entry name" value="Falgellar_hook_FlgE_sf"/>
</dbReference>
<feature type="domain" description="Flagellar hook protein FlgE D2" evidence="8">
    <location>
        <begin position="180"/>
        <end position="302"/>
    </location>
</feature>
<dbReference type="AlphaFoldDB" id="A0A0B6WZR0"/>
<dbReference type="InterPro" id="IPR001444">
    <property type="entry name" value="Flag_bb_rod_N"/>
</dbReference>
<gene>
    <name evidence="10" type="ORF">PYK22_01640</name>
</gene>
<evidence type="ECO:0000256" key="3">
    <source>
        <dbReference type="ARBA" id="ARBA00019015"/>
    </source>
</evidence>
<name>A0A0B6WZR0_9BACT</name>
<dbReference type="PANTHER" id="PTHR30435:SF1">
    <property type="entry name" value="FLAGELLAR HOOK PROTEIN FLGE"/>
    <property type="match status" value="1"/>
</dbReference>
<feature type="domain" description="Flagellar basal-body/hook protein C-terminal" evidence="7">
    <location>
        <begin position="379"/>
        <end position="422"/>
    </location>
</feature>
<dbReference type="Pfam" id="PF00460">
    <property type="entry name" value="Flg_bb_rod"/>
    <property type="match status" value="1"/>
</dbReference>
<organism evidence="10 11">
    <name type="scientific">Pyrinomonas methylaliphatogenes</name>
    <dbReference type="NCBI Taxonomy" id="454194"/>
    <lineage>
        <taxon>Bacteria</taxon>
        <taxon>Pseudomonadati</taxon>
        <taxon>Acidobacteriota</taxon>
        <taxon>Blastocatellia</taxon>
        <taxon>Blastocatellales</taxon>
        <taxon>Pyrinomonadaceae</taxon>
        <taxon>Pyrinomonas</taxon>
    </lineage>
</organism>
<evidence type="ECO:0000259" key="7">
    <source>
        <dbReference type="Pfam" id="PF06429"/>
    </source>
</evidence>
<dbReference type="PANTHER" id="PTHR30435">
    <property type="entry name" value="FLAGELLAR PROTEIN"/>
    <property type="match status" value="1"/>
</dbReference>
<dbReference type="InterPro" id="IPR010930">
    <property type="entry name" value="Flg_bb/hook_C_dom"/>
</dbReference>
<dbReference type="InterPro" id="IPR053967">
    <property type="entry name" value="LlgE_F_G-like_D1"/>
</dbReference>
<dbReference type="InterPro" id="IPR020013">
    <property type="entry name" value="Flagellar_FlgE/F/G"/>
</dbReference>
<reference evidence="10 11" key="2">
    <citation type="submission" date="2015-01" db="EMBL/GenBank/DDBJ databases">
        <title>Complete genome sequence of Pyrinomonas methylaliphatogenes type strain K22T.</title>
        <authorList>
            <person name="Lee K.C.Y."/>
            <person name="Power J.F."/>
            <person name="Dunfield P.F."/>
            <person name="Morgan X.C."/>
            <person name="Huttenhower C."/>
            <person name="Stott M.B."/>
        </authorList>
    </citation>
    <scope>NUCLEOTIDE SEQUENCE [LARGE SCALE GENOMIC DNA]</scope>
    <source>
        <strain evidence="10 11">K22</strain>
    </source>
</reference>
<dbReference type="SUPFAM" id="SSF117143">
    <property type="entry name" value="Flagellar hook protein flgE"/>
    <property type="match status" value="1"/>
</dbReference>
<comment type="function">
    <text evidence="5">A flexible structure which links the flagellar filament to the drive apparatus in the basal body.</text>
</comment>
<dbReference type="GO" id="GO:0009424">
    <property type="term" value="C:bacterial-type flagellum hook"/>
    <property type="evidence" value="ECO:0007669"/>
    <property type="project" value="TreeGrafter"/>
</dbReference>
<keyword evidence="10" id="KW-0282">Flagellum</keyword>
<evidence type="ECO:0000256" key="4">
    <source>
        <dbReference type="ARBA" id="ARBA00023143"/>
    </source>
</evidence>
<dbReference type="Proteomes" id="UP000031518">
    <property type="component" value="Unassembled WGS sequence"/>
</dbReference>
<keyword evidence="11" id="KW-1185">Reference proteome</keyword>
<dbReference type="Gene3D" id="2.60.98.20">
    <property type="entry name" value="Flagellar hook protein FlgE"/>
    <property type="match status" value="1"/>
</dbReference>
<evidence type="ECO:0000259" key="8">
    <source>
        <dbReference type="Pfam" id="PF07559"/>
    </source>
</evidence>
<protein>
    <recommendedName>
        <fullName evidence="3 5">Flagellar hook protein FlgE</fullName>
    </recommendedName>
</protein>
<keyword evidence="10" id="KW-0969">Cilium</keyword>
<dbReference type="OrthoDB" id="9804559at2"/>
<dbReference type="InterPro" id="IPR011491">
    <property type="entry name" value="FlgE_D2"/>
</dbReference>
<proteinExistence type="inferred from homology"/>
<evidence type="ECO:0000259" key="9">
    <source>
        <dbReference type="Pfam" id="PF22692"/>
    </source>
</evidence>
<dbReference type="GO" id="GO:0005829">
    <property type="term" value="C:cytosol"/>
    <property type="evidence" value="ECO:0007669"/>
    <property type="project" value="TreeGrafter"/>
</dbReference>
<dbReference type="GO" id="GO:0009425">
    <property type="term" value="C:bacterial-type flagellum basal body"/>
    <property type="evidence" value="ECO:0007669"/>
    <property type="project" value="UniProtKB-SubCell"/>
</dbReference>
<reference evidence="10 11" key="1">
    <citation type="submission" date="2013-12" db="EMBL/GenBank/DDBJ databases">
        <authorList>
            <person name="Stott M."/>
        </authorList>
    </citation>
    <scope>NUCLEOTIDE SEQUENCE [LARGE SCALE GENOMIC DNA]</scope>
    <source>
        <strain evidence="10 11">K22</strain>
    </source>
</reference>
<dbReference type="Pfam" id="PF07559">
    <property type="entry name" value="FlgE_D2"/>
    <property type="match status" value="1"/>
</dbReference>
<feature type="domain" description="Flagellar basal body rod protein N-terminal" evidence="6">
    <location>
        <begin position="7"/>
        <end position="35"/>
    </location>
</feature>
<keyword evidence="4 5" id="KW-0975">Bacterial flagellum</keyword>
<accession>A0A0B6WZR0</accession>
<evidence type="ECO:0000256" key="1">
    <source>
        <dbReference type="ARBA" id="ARBA00004117"/>
    </source>
</evidence>
<evidence type="ECO:0000256" key="2">
    <source>
        <dbReference type="ARBA" id="ARBA00009677"/>
    </source>
</evidence>
<comment type="similarity">
    <text evidence="2 5">Belongs to the flagella basal body rod proteins family.</text>
</comment>
<dbReference type="InterPro" id="IPR037925">
    <property type="entry name" value="FlgE/F/G-like"/>
</dbReference>
<dbReference type="RefSeq" id="WP_041976018.1">
    <property type="nucleotide sequence ID" value="NZ_CBXV010000005.1"/>
</dbReference>
<sequence>MPFSFSTAISGLRASSDALSTTGNNIANANTVAFKSSSISFADVFASASGTRINGAGGVIQFGNGVRTAATRTNFAQGNINESASATNAAIQGNGFFIVEDEAGFRAFTRAGDFVLNREGYLVTSGGHRVLGYMAVDGKIQPGTPLAPIKVPLGEIIPPAMTTRATLRANLDSSAPVGTVFHAPVQVFDSRGVAHTLDLTFTKQGNGQYDVTATLDGNAAQLSADGGAASNQVTFSFDSNGLLQFPTTSLAILPDQTKLDGATLPQIDLELYRQNPDGSQGPSNFTNYAGPSAVGSTDQNGFAAGSLNGISISTDSTGTIYGIFSNGQTRALAQFALASFNSQDGLRHLGNNLFGETPASGQPSIGPALTGGRGEVVGSALEQSNVDIATEFTELIIAQRAFQANSRVITTINQTLQDLMQII</sequence>
<dbReference type="NCBIfam" id="TIGR03506">
    <property type="entry name" value="FlgEFG_subfam"/>
    <property type="match status" value="1"/>
</dbReference>
<dbReference type="EMBL" id="CBXV010000005">
    <property type="protein sequence ID" value="CDM65635.1"/>
    <property type="molecule type" value="Genomic_DNA"/>
</dbReference>
<comment type="subcellular location">
    <subcellularLocation>
        <location evidence="1 5">Bacterial flagellum basal body</location>
    </subcellularLocation>
</comment>